<evidence type="ECO:0000313" key="2">
    <source>
        <dbReference type="EMBL" id="CDW44620.1"/>
    </source>
</evidence>
<proteinExistence type="predicted"/>
<accession>A0A0K2V2S9</accession>
<keyword evidence="1" id="KW-1133">Transmembrane helix</keyword>
<keyword evidence="1" id="KW-0812">Transmembrane</keyword>
<feature type="transmembrane region" description="Helical" evidence="1">
    <location>
        <begin position="6"/>
        <end position="22"/>
    </location>
</feature>
<keyword evidence="1" id="KW-0472">Membrane</keyword>
<organism evidence="2">
    <name type="scientific">Lepeophtheirus salmonis</name>
    <name type="common">Salmon louse</name>
    <name type="synonym">Caligus salmonis</name>
    <dbReference type="NCBI Taxonomy" id="72036"/>
    <lineage>
        <taxon>Eukaryota</taxon>
        <taxon>Metazoa</taxon>
        <taxon>Ecdysozoa</taxon>
        <taxon>Arthropoda</taxon>
        <taxon>Crustacea</taxon>
        <taxon>Multicrustacea</taxon>
        <taxon>Hexanauplia</taxon>
        <taxon>Copepoda</taxon>
        <taxon>Siphonostomatoida</taxon>
        <taxon>Caligidae</taxon>
        <taxon>Lepeophtheirus</taxon>
    </lineage>
</organism>
<name>A0A0K2V2S9_LEPSM</name>
<dbReference type="EMBL" id="HACA01027259">
    <property type="protein sequence ID" value="CDW44620.1"/>
    <property type="molecule type" value="Transcribed_RNA"/>
</dbReference>
<sequence>MNSSAILYFEMECSIIIGLLFFKSPSINKA</sequence>
<protein>
    <submittedName>
        <fullName evidence="2">Uncharacterized protein</fullName>
    </submittedName>
</protein>
<evidence type="ECO:0000256" key="1">
    <source>
        <dbReference type="SAM" id="Phobius"/>
    </source>
</evidence>
<dbReference type="AlphaFoldDB" id="A0A0K2V2S9"/>
<reference evidence="2" key="1">
    <citation type="submission" date="2014-05" db="EMBL/GenBank/DDBJ databases">
        <authorList>
            <person name="Chronopoulou M."/>
        </authorList>
    </citation>
    <scope>NUCLEOTIDE SEQUENCE</scope>
    <source>
        <tissue evidence="2">Whole organism</tissue>
    </source>
</reference>